<evidence type="ECO:0000256" key="5">
    <source>
        <dbReference type="ARBA" id="ARBA00022723"/>
    </source>
</evidence>
<keyword evidence="6" id="KW-0256">Endoplasmic reticulum</keyword>
<keyword evidence="13" id="KW-1133">Transmembrane helix</keyword>
<keyword evidence="7" id="KW-0492">Microsome</keyword>
<comment type="subcellular location">
    <subcellularLocation>
        <location evidence="1">Endoplasmic reticulum membrane</location>
        <topology evidence="1">Single-pass membrane protein</topology>
        <orientation evidence="1">Cytoplasmic side</orientation>
    </subcellularLocation>
    <subcellularLocation>
        <location evidence="11">Microsome membrane</location>
        <topology evidence="11">Single-pass membrane protein</topology>
        <orientation evidence="11">Cytoplasmic side</orientation>
    </subcellularLocation>
</comment>
<feature type="compositionally biased region" description="Low complexity" evidence="14">
    <location>
        <begin position="93"/>
        <end position="102"/>
    </location>
</feature>
<reference evidence="16" key="1">
    <citation type="journal article" date="2020" name="Stud. Mycol.">
        <title>101 Dothideomycetes genomes: a test case for predicting lifestyles and emergence of pathogens.</title>
        <authorList>
            <person name="Haridas S."/>
            <person name="Albert R."/>
            <person name="Binder M."/>
            <person name="Bloem J."/>
            <person name="Labutti K."/>
            <person name="Salamov A."/>
            <person name="Andreopoulos B."/>
            <person name="Baker S."/>
            <person name="Barry K."/>
            <person name="Bills G."/>
            <person name="Bluhm B."/>
            <person name="Cannon C."/>
            <person name="Castanera R."/>
            <person name="Culley D."/>
            <person name="Daum C."/>
            <person name="Ezra D."/>
            <person name="Gonzalez J."/>
            <person name="Henrissat B."/>
            <person name="Kuo A."/>
            <person name="Liang C."/>
            <person name="Lipzen A."/>
            <person name="Lutzoni F."/>
            <person name="Magnuson J."/>
            <person name="Mondo S."/>
            <person name="Nolan M."/>
            <person name="Ohm R."/>
            <person name="Pangilinan J."/>
            <person name="Park H.-J."/>
            <person name="Ramirez L."/>
            <person name="Alfaro M."/>
            <person name="Sun H."/>
            <person name="Tritt A."/>
            <person name="Yoshinaga Y."/>
            <person name="Zwiers L.-H."/>
            <person name="Turgeon B."/>
            <person name="Goodwin S."/>
            <person name="Spatafora J."/>
            <person name="Crous P."/>
            <person name="Grigoriev I."/>
        </authorList>
    </citation>
    <scope>NUCLEOTIDE SEQUENCE</scope>
    <source>
        <strain evidence="16">CBS 109.77</strain>
    </source>
</reference>
<dbReference type="InterPro" id="IPR001199">
    <property type="entry name" value="Cyt_B5-like_heme/steroid-bd"/>
</dbReference>
<keyword evidence="10 13" id="KW-0472">Membrane</keyword>
<keyword evidence="4 13" id="KW-0812">Transmembrane</keyword>
<keyword evidence="3 13" id="KW-0349">Heme</keyword>
<keyword evidence="8" id="KW-0249">Electron transport</keyword>
<dbReference type="GO" id="GO:0046872">
    <property type="term" value="F:metal ion binding"/>
    <property type="evidence" value="ECO:0007669"/>
    <property type="project" value="UniProtKB-UniRule"/>
</dbReference>
<evidence type="ECO:0000256" key="13">
    <source>
        <dbReference type="RuleBase" id="RU362121"/>
    </source>
</evidence>
<evidence type="ECO:0000313" key="17">
    <source>
        <dbReference type="Proteomes" id="UP000799757"/>
    </source>
</evidence>
<name>A0A6A6WXV2_9PLEO</name>
<dbReference type="PANTHER" id="PTHR19359:SF150">
    <property type="entry name" value="CYTOCHROME B5"/>
    <property type="match status" value="1"/>
</dbReference>
<dbReference type="PANTHER" id="PTHR19359">
    <property type="entry name" value="CYTOCHROME B5"/>
    <property type="match status" value="1"/>
</dbReference>
<evidence type="ECO:0000256" key="9">
    <source>
        <dbReference type="ARBA" id="ARBA00023004"/>
    </source>
</evidence>
<dbReference type="GO" id="GO:0016126">
    <property type="term" value="P:sterol biosynthetic process"/>
    <property type="evidence" value="ECO:0007669"/>
    <property type="project" value="TreeGrafter"/>
</dbReference>
<dbReference type="GO" id="GO:0020037">
    <property type="term" value="F:heme binding"/>
    <property type="evidence" value="ECO:0007669"/>
    <property type="project" value="UniProtKB-UniRule"/>
</dbReference>
<keyword evidence="2" id="KW-0813">Transport</keyword>
<dbReference type="InterPro" id="IPR018506">
    <property type="entry name" value="Cyt_B5_heme-BS"/>
</dbReference>
<dbReference type="Proteomes" id="UP000799757">
    <property type="component" value="Unassembled WGS sequence"/>
</dbReference>
<protein>
    <submittedName>
        <fullName evidence="16">Cytochrome b5</fullName>
    </submittedName>
</protein>
<dbReference type="Gene3D" id="3.10.120.10">
    <property type="entry name" value="Cytochrome b5-like heme/steroid binding domain"/>
    <property type="match status" value="1"/>
</dbReference>
<dbReference type="FunFam" id="3.10.120.10:FF:000002">
    <property type="entry name" value="Cytochrome b5 type B"/>
    <property type="match status" value="1"/>
</dbReference>
<evidence type="ECO:0000256" key="1">
    <source>
        <dbReference type="ARBA" id="ARBA00004131"/>
    </source>
</evidence>
<evidence type="ECO:0000256" key="6">
    <source>
        <dbReference type="ARBA" id="ARBA00022824"/>
    </source>
</evidence>
<proteinExistence type="inferred from homology"/>
<feature type="region of interest" description="Disordered" evidence="14">
    <location>
        <begin position="79"/>
        <end position="102"/>
    </location>
</feature>
<dbReference type="InterPro" id="IPR036400">
    <property type="entry name" value="Cyt_B5-like_heme/steroid_sf"/>
</dbReference>
<evidence type="ECO:0000256" key="10">
    <source>
        <dbReference type="ARBA" id="ARBA00023136"/>
    </source>
</evidence>
<dbReference type="PRINTS" id="PR00363">
    <property type="entry name" value="CYTOCHROMEB5"/>
</dbReference>
<comment type="similarity">
    <text evidence="12 13">Belongs to the cytochrome b5 family.</text>
</comment>
<evidence type="ECO:0000256" key="14">
    <source>
        <dbReference type="SAM" id="MobiDB-lite"/>
    </source>
</evidence>
<evidence type="ECO:0000256" key="2">
    <source>
        <dbReference type="ARBA" id="ARBA00022448"/>
    </source>
</evidence>
<dbReference type="InterPro" id="IPR050668">
    <property type="entry name" value="Cytochrome_b5"/>
</dbReference>
<dbReference type="AlphaFoldDB" id="A0A6A6WXV2"/>
<feature type="transmembrane region" description="Helical" evidence="13">
    <location>
        <begin position="106"/>
        <end position="126"/>
    </location>
</feature>
<organism evidence="16 17">
    <name type="scientific">Melanomma pulvis-pyrius CBS 109.77</name>
    <dbReference type="NCBI Taxonomy" id="1314802"/>
    <lineage>
        <taxon>Eukaryota</taxon>
        <taxon>Fungi</taxon>
        <taxon>Dikarya</taxon>
        <taxon>Ascomycota</taxon>
        <taxon>Pezizomycotina</taxon>
        <taxon>Dothideomycetes</taxon>
        <taxon>Pleosporomycetidae</taxon>
        <taxon>Pleosporales</taxon>
        <taxon>Melanommataceae</taxon>
        <taxon>Melanomma</taxon>
    </lineage>
</organism>
<accession>A0A6A6WXV2</accession>
<dbReference type="Pfam" id="PF00173">
    <property type="entry name" value="Cyt-b5"/>
    <property type="match status" value="1"/>
</dbReference>
<evidence type="ECO:0000313" key="16">
    <source>
        <dbReference type="EMBL" id="KAF2788761.1"/>
    </source>
</evidence>
<keyword evidence="17" id="KW-1185">Reference proteome</keyword>
<evidence type="ECO:0000256" key="7">
    <source>
        <dbReference type="ARBA" id="ARBA00022848"/>
    </source>
</evidence>
<feature type="domain" description="Cytochrome b5 heme-binding" evidence="15">
    <location>
        <begin position="3"/>
        <end position="79"/>
    </location>
</feature>
<evidence type="ECO:0000259" key="15">
    <source>
        <dbReference type="PROSITE" id="PS50255"/>
    </source>
</evidence>
<evidence type="ECO:0000256" key="4">
    <source>
        <dbReference type="ARBA" id="ARBA00022692"/>
    </source>
</evidence>
<keyword evidence="9 13" id="KW-0408">Iron</keyword>
<evidence type="ECO:0000256" key="8">
    <source>
        <dbReference type="ARBA" id="ARBA00022982"/>
    </source>
</evidence>
<dbReference type="PROSITE" id="PS50255">
    <property type="entry name" value="CYTOCHROME_B5_2"/>
    <property type="match status" value="1"/>
</dbReference>
<dbReference type="OrthoDB" id="260519at2759"/>
<evidence type="ECO:0000256" key="11">
    <source>
        <dbReference type="ARBA" id="ARBA00037877"/>
    </source>
</evidence>
<dbReference type="SUPFAM" id="SSF55856">
    <property type="entry name" value="Cytochrome b5-like heme/steroid binding domain"/>
    <property type="match status" value="1"/>
</dbReference>
<dbReference type="SMART" id="SM01117">
    <property type="entry name" value="Cyt-b5"/>
    <property type="match status" value="1"/>
</dbReference>
<sequence>MADKEYTYSDVSEHATKKDLFVVIHDKVYNTSSFVDEHPGGEEVMLDVGGQDATEAFEDVGHSDEAREILEGLLVGTLKRQDGDPKPKAYAPGGSTASTSDGSSSIALYAIILVGGALAFGAYKYLQSQQESQ</sequence>
<keyword evidence="5 13" id="KW-0479">Metal-binding</keyword>
<gene>
    <name evidence="16" type="ORF">K505DRAFT_328706</name>
</gene>
<dbReference type="GO" id="GO:0005789">
    <property type="term" value="C:endoplasmic reticulum membrane"/>
    <property type="evidence" value="ECO:0007669"/>
    <property type="project" value="UniProtKB-SubCell"/>
</dbReference>
<evidence type="ECO:0000256" key="3">
    <source>
        <dbReference type="ARBA" id="ARBA00022617"/>
    </source>
</evidence>
<evidence type="ECO:0000256" key="12">
    <source>
        <dbReference type="ARBA" id="ARBA00038168"/>
    </source>
</evidence>
<dbReference type="PROSITE" id="PS00191">
    <property type="entry name" value="CYTOCHROME_B5_1"/>
    <property type="match status" value="1"/>
</dbReference>
<dbReference type="EMBL" id="MU002189">
    <property type="protein sequence ID" value="KAF2788761.1"/>
    <property type="molecule type" value="Genomic_DNA"/>
</dbReference>